<name>A0A3P6HE67_BRAOL</name>
<dbReference type="AlphaFoldDB" id="A0A3P6HE67"/>
<dbReference type="EMBL" id="LR031917">
    <property type="protein sequence ID" value="VDD66022.1"/>
    <property type="molecule type" value="Genomic_DNA"/>
</dbReference>
<protein>
    <submittedName>
        <fullName evidence="1">Uncharacterized protein</fullName>
    </submittedName>
</protein>
<sequence length="53" mass="6024">MLALPVDCPWGNFRPRGLSVGDFRHEDRPSVHISARCPSRDYPIFATRLTVRG</sequence>
<organism evidence="1">
    <name type="scientific">Brassica oleracea</name>
    <name type="common">Wild cabbage</name>
    <dbReference type="NCBI Taxonomy" id="3712"/>
    <lineage>
        <taxon>Eukaryota</taxon>
        <taxon>Viridiplantae</taxon>
        <taxon>Streptophyta</taxon>
        <taxon>Embryophyta</taxon>
        <taxon>Tracheophyta</taxon>
        <taxon>Spermatophyta</taxon>
        <taxon>Magnoliopsida</taxon>
        <taxon>eudicotyledons</taxon>
        <taxon>Gunneridae</taxon>
        <taxon>Pentapetalae</taxon>
        <taxon>rosids</taxon>
        <taxon>malvids</taxon>
        <taxon>Brassicales</taxon>
        <taxon>Brassicaceae</taxon>
        <taxon>Brassiceae</taxon>
        <taxon>Brassica</taxon>
    </lineage>
</organism>
<reference evidence="1" key="1">
    <citation type="submission" date="2018-11" db="EMBL/GenBank/DDBJ databases">
        <authorList>
            <consortium name="Genoscope - CEA"/>
            <person name="William W."/>
        </authorList>
    </citation>
    <scope>NUCLEOTIDE SEQUENCE</scope>
</reference>
<proteinExistence type="predicted"/>
<evidence type="ECO:0000313" key="1">
    <source>
        <dbReference type="EMBL" id="VDD66022.1"/>
    </source>
</evidence>
<accession>A0A3P6HE67</accession>
<gene>
    <name evidence="1" type="ORF">BOLSC57T61250H</name>
</gene>